<accession>A0AAV4PXR7</accession>
<dbReference type="AlphaFoldDB" id="A0AAV4PXR7"/>
<protein>
    <submittedName>
        <fullName evidence="1">Uncharacterized protein</fullName>
    </submittedName>
</protein>
<name>A0AAV4PXR7_9ARAC</name>
<sequence>MDLGNSLFKNGMEHLLCLWGLFRKSTPSVSLASDLVVVLPKAGVVGELDGLRIMVKWTLEGIGKGWWLTVWAIKSQWYYHLAVSYLNSDTKEEKLFDALGGIYGTRQKDVE</sequence>
<keyword evidence="2" id="KW-1185">Reference proteome</keyword>
<dbReference type="Proteomes" id="UP001054837">
    <property type="component" value="Unassembled WGS sequence"/>
</dbReference>
<organism evidence="1 2">
    <name type="scientific">Caerostris darwini</name>
    <dbReference type="NCBI Taxonomy" id="1538125"/>
    <lineage>
        <taxon>Eukaryota</taxon>
        <taxon>Metazoa</taxon>
        <taxon>Ecdysozoa</taxon>
        <taxon>Arthropoda</taxon>
        <taxon>Chelicerata</taxon>
        <taxon>Arachnida</taxon>
        <taxon>Araneae</taxon>
        <taxon>Araneomorphae</taxon>
        <taxon>Entelegynae</taxon>
        <taxon>Araneoidea</taxon>
        <taxon>Araneidae</taxon>
        <taxon>Caerostris</taxon>
    </lineage>
</organism>
<proteinExistence type="predicted"/>
<gene>
    <name evidence="1" type="ORF">CDAR_46421</name>
</gene>
<evidence type="ECO:0000313" key="1">
    <source>
        <dbReference type="EMBL" id="GIY01019.1"/>
    </source>
</evidence>
<dbReference type="EMBL" id="BPLQ01003508">
    <property type="protein sequence ID" value="GIY01019.1"/>
    <property type="molecule type" value="Genomic_DNA"/>
</dbReference>
<comment type="caution">
    <text evidence="1">The sequence shown here is derived from an EMBL/GenBank/DDBJ whole genome shotgun (WGS) entry which is preliminary data.</text>
</comment>
<evidence type="ECO:0000313" key="2">
    <source>
        <dbReference type="Proteomes" id="UP001054837"/>
    </source>
</evidence>
<reference evidence="1 2" key="1">
    <citation type="submission" date="2021-06" db="EMBL/GenBank/DDBJ databases">
        <title>Caerostris darwini draft genome.</title>
        <authorList>
            <person name="Kono N."/>
            <person name="Arakawa K."/>
        </authorList>
    </citation>
    <scope>NUCLEOTIDE SEQUENCE [LARGE SCALE GENOMIC DNA]</scope>
</reference>